<evidence type="ECO:0000313" key="4">
    <source>
        <dbReference type="Proteomes" id="UP001303473"/>
    </source>
</evidence>
<comment type="caution">
    <text evidence="3">The sequence shown here is derived from an EMBL/GenBank/DDBJ whole genome shotgun (WGS) entry which is preliminary data.</text>
</comment>
<reference evidence="4" key="1">
    <citation type="journal article" date="2023" name="Mol. Phylogenet. Evol.">
        <title>Genome-scale phylogeny and comparative genomics of the fungal order Sordariales.</title>
        <authorList>
            <person name="Hensen N."/>
            <person name="Bonometti L."/>
            <person name="Westerberg I."/>
            <person name="Brannstrom I.O."/>
            <person name="Guillou S."/>
            <person name="Cros-Aarteil S."/>
            <person name="Calhoun S."/>
            <person name="Haridas S."/>
            <person name="Kuo A."/>
            <person name="Mondo S."/>
            <person name="Pangilinan J."/>
            <person name="Riley R."/>
            <person name="LaButti K."/>
            <person name="Andreopoulos B."/>
            <person name="Lipzen A."/>
            <person name="Chen C."/>
            <person name="Yan M."/>
            <person name="Daum C."/>
            <person name="Ng V."/>
            <person name="Clum A."/>
            <person name="Steindorff A."/>
            <person name="Ohm R.A."/>
            <person name="Martin F."/>
            <person name="Silar P."/>
            <person name="Natvig D.O."/>
            <person name="Lalanne C."/>
            <person name="Gautier V."/>
            <person name="Ament-Velasquez S.L."/>
            <person name="Kruys A."/>
            <person name="Hutchinson M.I."/>
            <person name="Powell A.J."/>
            <person name="Barry K."/>
            <person name="Miller A.N."/>
            <person name="Grigoriev I.V."/>
            <person name="Debuchy R."/>
            <person name="Gladieux P."/>
            <person name="Hiltunen Thoren M."/>
            <person name="Johannesson H."/>
        </authorList>
    </citation>
    <scope>NUCLEOTIDE SEQUENCE [LARGE SCALE GENOMIC DNA]</scope>
    <source>
        <strain evidence="4">CBS 340.73</strain>
    </source>
</reference>
<evidence type="ECO:0000256" key="1">
    <source>
        <dbReference type="ARBA" id="ARBA00022737"/>
    </source>
</evidence>
<name>A0AAN6NJX9_9PEZI</name>
<keyword evidence="4" id="KW-1185">Reference proteome</keyword>
<dbReference type="Pfam" id="PF24883">
    <property type="entry name" value="NPHP3_N"/>
    <property type="match status" value="1"/>
</dbReference>
<dbReference type="PANTHER" id="PTHR10039">
    <property type="entry name" value="AMELOGENIN"/>
    <property type="match status" value="1"/>
</dbReference>
<dbReference type="InterPro" id="IPR056884">
    <property type="entry name" value="NPHP3-like_N"/>
</dbReference>
<evidence type="ECO:0000259" key="2">
    <source>
        <dbReference type="Pfam" id="PF24883"/>
    </source>
</evidence>
<gene>
    <name evidence="3" type="ORF">QBC46DRAFT_454871</name>
</gene>
<proteinExistence type="predicted"/>
<evidence type="ECO:0000313" key="3">
    <source>
        <dbReference type="EMBL" id="KAK3946213.1"/>
    </source>
</evidence>
<dbReference type="SUPFAM" id="SSF52540">
    <property type="entry name" value="P-loop containing nucleoside triphosphate hydrolases"/>
    <property type="match status" value="1"/>
</dbReference>
<keyword evidence="1" id="KW-0677">Repeat</keyword>
<dbReference type="PANTHER" id="PTHR10039:SF5">
    <property type="entry name" value="NACHT DOMAIN-CONTAINING PROTEIN"/>
    <property type="match status" value="1"/>
</dbReference>
<dbReference type="Proteomes" id="UP001303473">
    <property type="component" value="Unassembled WGS sequence"/>
</dbReference>
<feature type="domain" description="Nephrocystin 3-like N-terminal" evidence="2">
    <location>
        <begin position="14"/>
        <end position="190"/>
    </location>
</feature>
<dbReference type="InterPro" id="IPR027417">
    <property type="entry name" value="P-loop_NTPase"/>
</dbReference>
<dbReference type="AlphaFoldDB" id="A0AAN6NJX9"/>
<accession>A0AAN6NJX9</accession>
<sequence>MEDRYDDIDPATTGTCEWLLRHQTFHSWASSDRGLLWIKGKPGSGKSTLLRHVLSEMPNIGESALILSFFFHGRGSELQKTPLGLFRSLLHQLLSQVPDALPDLVATFQQRCETVGTPGEKWQWHLNELQRFFESSLPKVLETRPLWLFVDALDECGEESAVKLAEDFKSLLQRLPSSGLKQFRICFTCRHYPILYLHSVFEVCVEKENRQDISTFVQDKLSSFSRRTSSTIPELITNRAEGVFMWACHMVKQVLDLEFEARRLISELIRNMGPDSLKLIRWICFATRPLSVDELRWAMLVEADCPHRSLSECQRAGDYSSDDDRMRMRVQTLSCGLAEVTSDTKIVRFIHKSVKDFIALRPFNQLVVLCSQPALERQARPHDVIVRVPRTNSTSRSCWSATSSYCFDFFFFWADSKRGLGVRSRMDLVNTPTQLDHRPRSVAWRLLASLAKT</sequence>
<protein>
    <recommendedName>
        <fullName evidence="2">Nephrocystin 3-like N-terminal domain-containing protein</fullName>
    </recommendedName>
</protein>
<dbReference type="EMBL" id="MU853752">
    <property type="protein sequence ID" value="KAK3946213.1"/>
    <property type="molecule type" value="Genomic_DNA"/>
</dbReference>
<dbReference type="Gene3D" id="3.40.50.300">
    <property type="entry name" value="P-loop containing nucleotide triphosphate hydrolases"/>
    <property type="match status" value="1"/>
</dbReference>
<organism evidence="3 4">
    <name type="scientific">Diplogelasinospora grovesii</name>
    <dbReference type="NCBI Taxonomy" id="303347"/>
    <lineage>
        <taxon>Eukaryota</taxon>
        <taxon>Fungi</taxon>
        <taxon>Dikarya</taxon>
        <taxon>Ascomycota</taxon>
        <taxon>Pezizomycotina</taxon>
        <taxon>Sordariomycetes</taxon>
        <taxon>Sordariomycetidae</taxon>
        <taxon>Sordariales</taxon>
        <taxon>Diplogelasinosporaceae</taxon>
        <taxon>Diplogelasinospora</taxon>
    </lineage>
</organism>